<evidence type="ECO:0000313" key="1">
    <source>
        <dbReference type="EMBL" id="CRK76717.1"/>
    </source>
</evidence>
<evidence type="ECO:0000313" key="2">
    <source>
        <dbReference type="Proteomes" id="UP000048949"/>
    </source>
</evidence>
<protein>
    <submittedName>
        <fullName evidence="1">Uncharacterized protein</fullName>
    </submittedName>
</protein>
<sequence length="66" mass="7357">MTEASEEAVRIVLGQQVGDFLVRQRATGQVSQRKFFAGFVENFLKRRRLVAQATLECAPADTQLCA</sequence>
<dbReference type="AlphaFoldDB" id="A0A0U1NPS4"/>
<gene>
    <name evidence="1" type="ORF">NIG5292_02782</name>
</gene>
<reference evidence="1 2" key="1">
    <citation type="submission" date="2015-04" db="EMBL/GenBank/DDBJ databases">
        <authorList>
            <person name="Syromyatnikov M.Y."/>
            <person name="Popov V.N."/>
        </authorList>
    </citation>
    <scope>NUCLEOTIDE SEQUENCE [LARGE SCALE GENOMIC DNA]</scope>
    <source>
        <strain evidence="1 2">CECT 5292</strain>
    </source>
</reference>
<organism evidence="1 2">
    <name type="scientific">Nereida ignava</name>
    <dbReference type="NCBI Taxonomy" id="282199"/>
    <lineage>
        <taxon>Bacteria</taxon>
        <taxon>Pseudomonadati</taxon>
        <taxon>Pseudomonadota</taxon>
        <taxon>Alphaproteobacteria</taxon>
        <taxon>Rhodobacterales</taxon>
        <taxon>Roseobacteraceae</taxon>
        <taxon>Nereida</taxon>
    </lineage>
</organism>
<keyword evidence="2" id="KW-1185">Reference proteome</keyword>
<dbReference type="RefSeq" id="WP_048600104.1">
    <property type="nucleotide sequence ID" value="NZ_CVPC01000032.1"/>
</dbReference>
<accession>A0A0U1NPS4</accession>
<dbReference type="Proteomes" id="UP000048949">
    <property type="component" value="Unassembled WGS sequence"/>
</dbReference>
<name>A0A0U1NPS4_9RHOB</name>
<proteinExistence type="predicted"/>
<dbReference type="EMBL" id="CVQV01000032">
    <property type="protein sequence ID" value="CRK76717.1"/>
    <property type="molecule type" value="Genomic_DNA"/>
</dbReference>